<evidence type="ECO:0000313" key="1">
    <source>
        <dbReference type="EMBL" id="RLC37536.1"/>
    </source>
</evidence>
<dbReference type="Proteomes" id="UP000281261">
    <property type="component" value="Unassembled WGS sequence"/>
</dbReference>
<reference evidence="1 2" key="1">
    <citation type="submission" date="2018-06" db="EMBL/GenBank/DDBJ databases">
        <title>Extensive metabolic versatility and redundancy in microbially diverse, dynamic hydrothermal sediments.</title>
        <authorList>
            <person name="Dombrowski N."/>
            <person name="Teske A."/>
            <person name="Baker B.J."/>
        </authorList>
    </citation>
    <scope>NUCLEOTIDE SEQUENCE [LARGE SCALE GENOMIC DNA]</scope>
    <source>
        <strain evidence="1">B79_G16</strain>
    </source>
</reference>
<evidence type="ECO:0000313" key="2">
    <source>
        <dbReference type="Proteomes" id="UP000281261"/>
    </source>
</evidence>
<name>A0A420ZD94_UNCK3</name>
<dbReference type="AlphaFoldDB" id="A0A420ZD94"/>
<proteinExistence type="predicted"/>
<accession>A0A420ZD94</accession>
<sequence length="204" mass="21700">MKEGLLLSKIRQHVSRQMIVGGVLVVATLMIFNAGGLSFIPQDGFIARAANNDAADLNIVVQAGVLEILNTDDLTFSPATSGTASTESNLLNDVTIADYRDSPGAWTMWANCANLTNSGSDYINAANVVAYPADADITNVETFDIADVVANSSANLSTNQAMFNSGHNDTGIVRFDNWTFNVTIDSTLKADTYNGELKLTVVAD</sequence>
<gene>
    <name evidence="1" type="ORF">DRH29_01560</name>
</gene>
<organism evidence="1 2">
    <name type="scientific">candidate division Kazan bacterium</name>
    <dbReference type="NCBI Taxonomy" id="2202143"/>
    <lineage>
        <taxon>Bacteria</taxon>
        <taxon>Bacteria division Kazan-3B-28</taxon>
    </lineage>
</organism>
<comment type="caution">
    <text evidence="1">The sequence shown here is derived from an EMBL/GenBank/DDBJ whole genome shotgun (WGS) entry which is preliminary data.</text>
</comment>
<protein>
    <recommendedName>
        <fullName evidence="3">WxL domain-containing protein</fullName>
    </recommendedName>
</protein>
<evidence type="ECO:0008006" key="3">
    <source>
        <dbReference type="Google" id="ProtNLM"/>
    </source>
</evidence>
<dbReference type="EMBL" id="QMNG01000003">
    <property type="protein sequence ID" value="RLC37536.1"/>
    <property type="molecule type" value="Genomic_DNA"/>
</dbReference>